<evidence type="ECO:0000259" key="2">
    <source>
        <dbReference type="Pfam" id="PF07596"/>
    </source>
</evidence>
<accession>A0ABT2ERS3</accession>
<sequence>MRKGFTLIELLVVIAIVAILAAILFPVFSAAREKARATACLSNCRQMGIAMAMYVQDWDEGFPLTEPHEYSGGHAPVGPGWLKSCQPYVRTTLLHRCPSDSSPLWDDGDPTTRVASYGLNGYFPPDHPPYWGIRLSQVVKPSQCIIIAELADQVVDDHFVPVAWGNPTKVPEFGPGSEEHEAEWDDEKGEPKSLAIRRHQGGANYVFVDGHAKWLQFHQTWKQVPGFLPEVDWYDPLHP</sequence>
<dbReference type="PROSITE" id="PS00409">
    <property type="entry name" value="PROKAR_NTER_METHYL"/>
    <property type="match status" value="1"/>
</dbReference>
<dbReference type="EMBL" id="JANUCP010000006">
    <property type="protein sequence ID" value="MCS3920662.1"/>
    <property type="molecule type" value="Genomic_DNA"/>
</dbReference>
<protein>
    <submittedName>
        <fullName evidence="3">Prepilin-type N-terminal cleavage/methylation domain-containing protein/prepilin-type processing-associated H-X9-DG protein</fullName>
    </submittedName>
</protein>
<evidence type="ECO:0000313" key="4">
    <source>
        <dbReference type="Proteomes" id="UP001204798"/>
    </source>
</evidence>
<proteinExistence type="predicted"/>
<dbReference type="NCBIfam" id="TIGR04294">
    <property type="entry name" value="pre_pil_HX9DG"/>
    <property type="match status" value="1"/>
</dbReference>
<keyword evidence="4" id="KW-1185">Reference proteome</keyword>
<dbReference type="PANTHER" id="PTHR30093">
    <property type="entry name" value="GENERAL SECRETION PATHWAY PROTEIN G"/>
    <property type="match status" value="1"/>
</dbReference>
<dbReference type="SUPFAM" id="SSF54523">
    <property type="entry name" value="Pili subunits"/>
    <property type="match status" value="1"/>
</dbReference>
<dbReference type="InterPro" id="IPR012902">
    <property type="entry name" value="N_methyl_site"/>
</dbReference>
<dbReference type="InterPro" id="IPR011453">
    <property type="entry name" value="DUF1559"/>
</dbReference>
<dbReference type="Proteomes" id="UP001204798">
    <property type="component" value="Unassembled WGS sequence"/>
</dbReference>
<dbReference type="NCBIfam" id="TIGR02532">
    <property type="entry name" value="IV_pilin_GFxxxE"/>
    <property type="match status" value="1"/>
</dbReference>
<dbReference type="Pfam" id="PF07596">
    <property type="entry name" value="SBP_bac_10"/>
    <property type="match status" value="1"/>
</dbReference>
<gene>
    <name evidence="3" type="ORF">M2350_003097</name>
</gene>
<organism evidence="3 4">
    <name type="scientific">Candidatus Fervidibacter sacchari</name>
    <dbReference type="NCBI Taxonomy" id="1448929"/>
    <lineage>
        <taxon>Bacteria</taxon>
        <taxon>Candidatus Fervidibacterota</taxon>
        <taxon>Candidatus Fervidibacter</taxon>
    </lineage>
</organism>
<dbReference type="Pfam" id="PF07963">
    <property type="entry name" value="N_methyl"/>
    <property type="match status" value="1"/>
</dbReference>
<dbReference type="Gene3D" id="3.30.700.10">
    <property type="entry name" value="Glycoprotein, Type 4 Pilin"/>
    <property type="match status" value="1"/>
</dbReference>
<dbReference type="RefSeq" id="WP_259100627.1">
    <property type="nucleotide sequence ID" value="NZ_CP130454.1"/>
</dbReference>
<name>A0ABT2ERS3_9BACT</name>
<dbReference type="InterPro" id="IPR045584">
    <property type="entry name" value="Pilin-like"/>
</dbReference>
<feature type="domain" description="DUF1559" evidence="2">
    <location>
        <begin position="30"/>
        <end position="95"/>
    </location>
</feature>
<dbReference type="InterPro" id="IPR027558">
    <property type="entry name" value="Pre_pil_HX9DG_C"/>
</dbReference>
<evidence type="ECO:0000313" key="3">
    <source>
        <dbReference type="EMBL" id="MCS3920662.1"/>
    </source>
</evidence>
<reference evidence="3 4" key="1">
    <citation type="submission" date="2022-08" db="EMBL/GenBank/DDBJ databases">
        <title>Bacterial and archaeal communities from various locations to study Microbial Dark Matter (Phase II).</title>
        <authorList>
            <person name="Stepanauskas R."/>
        </authorList>
    </citation>
    <scope>NUCLEOTIDE SEQUENCE [LARGE SCALE GENOMIC DNA]</scope>
    <source>
        <strain evidence="3 4">PD1</strain>
    </source>
</reference>
<evidence type="ECO:0000256" key="1">
    <source>
        <dbReference type="SAM" id="MobiDB-lite"/>
    </source>
</evidence>
<feature type="region of interest" description="Disordered" evidence="1">
    <location>
        <begin position="170"/>
        <end position="190"/>
    </location>
</feature>
<comment type="caution">
    <text evidence="3">The sequence shown here is derived from an EMBL/GenBank/DDBJ whole genome shotgun (WGS) entry which is preliminary data.</text>
</comment>